<dbReference type="AlphaFoldDB" id="A0A3P3U0V2"/>
<dbReference type="Gene3D" id="3.30.870.10">
    <property type="entry name" value="Endonuclease Chain A"/>
    <property type="match status" value="1"/>
</dbReference>
<name>A0A3P3U0V2_9BACL</name>
<comment type="caution">
    <text evidence="1">The sequence shown here is derived from an EMBL/GenBank/DDBJ whole genome shotgun (WGS) entry which is preliminary data.</text>
</comment>
<gene>
    <name evidence="1" type="ORF">EHV15_14300</name>
</gene>
<sequence length="319" mass="38145">MILYRIPHDEEFYKQFGHDVKKAKQVIIVSPYLSMETIRYWRNLCSARNAASFTVIFDIRDEQEGPRNGITGQPQKEVEERIEWRQYDRLHAKLYYFEFNEGYAFYHGSANFTDRGLGESSDRINYNVEVMSRITVDDNVESVRETIRHFLDYSKPCKPIYKKGQWIKGKVTEESKIMEFKQILKRIYREEVYFPEKAESLNDFEKMPLSFFKGLFVSKNHRYLKMHTTINDKSAIFTIFRQELKWFLGNFEKRKCLSSNRQLLLVIKYDGLWNGRLSAFHIRPLQLFELLADSKRIQKLRFSKESVNFTIIEHSTTLL</sequence>
<proteinExistence type="predicted"/>
<dbReference type="OrthoDB" id="9802848at2"/>
<keyword evidence="2" id="KW-1185">Reference proteome</keyword>
<dbReference type="EMBL" id="RRCN01000001">
    <property type="protein sequence ID" value="RRJ63971.1"/>
    <property type="molecule type" value="Genomic_DNA"/>
</dbReference>
<protein>
    <submittedName>
        <fullName evidence="1">Uncharacterized protein</fullName>
    </submittedName>
</protein>
<accession>A0A3P3U0V2</accession>
<reference evidence="1 2" key="1">
    <citation type="submission" date="2018-11" db="EMBL/GenBank/DDBJ databases">
        <title>Genome sequencing of Paenibacillus sp. KCOM 3021 (= ChDC PVNT-B20).</title>
        <authorList>
            <person name="Kook J.-K."/>
            <person name="Park S.-N."/>
            <person name="Lim Y.K."/>
        </authorList>
    </citation>
    <scope>NUCLEOTIDE SEQUENCE [LARGE SCALE GENOMIC DNA]</scope>
    <source>
        <strain evidence="1 2">KCOM 3021</strain>
    </source>
</reference>
<dbReference type="RefSeq" id="WP_128631796.1">
    <property type="nucleotide sequence ID" value="NZ_RRCN01000001.1"/>
</dbReference>
<evidence type="ECO:0000313" key="2">
    <source>
        <dbReference type="Proteomes" id="UP000267017"/>
    </source>
</evidence>
<evidence type="ECO:0000313" key="1">
    <source>
        <dbReference type="EMBL" id="RRJ63971.1"/>
    </source>
</evidence>
<organism evidence="1 2">
    <name type="scientific">Paenibacillus oralis</name>
    <dbReference type="NCBI Taxonomy" id="2490856"/>
    <lineage>
        <taxon>Bacteria</taxon>
        <taxon>Bacillati</taxon>
        <taxon>Bacillota</taxon>
        <taxon>Bacilli</taxon>
        <taxon>Bacillales</taxon>
        <taxon>Paenibacillaceae</taxon>
        <taxon>Paenibacillus</taxon>
    </lineage>
</organism>
<dbReference type="Proteomes" id="UP000267017">
    <property type="component" value="Unassembled WGS sequence"/>
</dbReference>
<dbReference type="SUPFAM" id="SSF56024">
    <property type="entry name" value="Phospholipase D/nuclease"/>
    <property type="match status" value="1"/>
</dbReference>